<dbReference type="InterPro" id="IPR000814">
    <property type="entry name" value="TBP"/>
</dbReference>
<dbReference type="GO" id="GO:0003677">
    <property type="term" value="F:DNA binding"/>
    <property type="evidence" value="ECO:0007669"/>
    <property type="project" value="UniProtKB-KW"/>
</dbReference>
<sequence length="393" mass="44621">MNKSEIHRIVMDERDKGEISSSDMMQKLSIDETPENDASLHCLCDMIAQKGIEDTDKNDYIKNDDPQEDTSDSDIYVDAMEPETVDTNDKGTEDDKFVSNIQKPLLAMDLLTGHSTDETDTSDSESDKVEKQVGSNLYGQLPMSMWDFSSEENEPEVPHVDINYENIFEDVSRLTAVEKHLQLLYRPFSCELEMISRFKIYELCILITDSRYDSDCHPSVTVKTVNPIGLVKIYAGGKAVSTALTAESAYISLFKVVRMVGELDFKLDVKNLSRNIVNASFCMPFELDLDLLCEQHRMKVTRNCRTRPFITYNNDGENVVFAVFPTGFVLVLHSIKPSETRAAIAAFLPILAQYKDGYATQSKKMGRLCGDISYKLLWEHRLEEDKEGQLLYS</sequence>
<evidence type="ECO:0000313" key="4">
    <source>
        <dbReference type="EMBL" id="BFF94818.1"/>
    </source>
</evidence>
<evidence type="ECO:0000256" key="1">
    <source>
        <dbReference type="ARBA" id="ARBA00005560"/>
    </source>
</evidence>
<keyword evidence="5" id="KW-1185">Reference proteome</keyword>
<reference evidence="4 5" key="1">
    <citation type="submission" date="2024-02" db="EMBL/GenBank/DDBJ databases">
        <title>A chromosome-level genome assembly of Drosophila madeirensis, a fruit fly species endemic to Madeira island.</title>
        <authorList>
            <person name="Tomihara K."/>
            <person name="Llopart A."/>
            <person name="Yamamoto D."/>
        </authorList>
    </citation>
    <scope>NUCLEOTIDE SEQUENCE [LARGE SCALE GENOMIC DNA]</scope>
    <source>
        <strain evidence="4 5">RF1</strain>
    </source>
</reference>
<dbReference type="GO" id="GO:0006352">
    <property type="term" value="P:DNA-templated transcription initiation"/>
    <property type="evidence" value="ECO:0007669"/>
    <property type="project" value="InterPro"/>
</dbReference>
<dbReference type="AlphaFoldDB" id="A0AAU9FGN7"/>
<evidence type="ECO:0000256" key="3">
    <source>
        <dbReference type="ARBA" id="ARBA00023163"/>
    </source>
</evidence>
<dbReference type="Gene3D" id="3.30.310.10">
    <property type="entry name" value="TATA-Binding Protein"/>
    <property type="match status" value="2"/>
</dbReference>
<dbReference type="Proteomes" id="UP001500889">
    <property type="component" value="Chromosome U"/>
</dbReference>
<dbReference type="EMBL" id="AP029264">
    <property type="protein sequence ID" value="BFF94818.1"/>
    <property type="molecule type" value="Genomic_DNA"/>
</dbReference>
<evidence type="ECO:0000313" key="5">
    <source>
        <dbReference type="Proteomes" id="UP001500889"/>
    </source>
</evidence>
<dbReference type="PANTHER" id="PTHR10126">
    <property type="entry name" value="TATA-BOX BINDING PROTEIN"/>
    <property type="match status" value="1"/>
</dbReference>
<dbReference type="InterPro" id="IPR012295">
    <property type="entry name" value="TBP_dom_sf"/>
</dbReference>
<gene>
    <name evidence="4" type="ORF">DMAD_12347</name>
</gene>
<dbReference type="Pfam" id="PF00352">
    <property type="entry name" value="TBP"/>
    <property type="match status" value="1"/>
</dbReference>
<name>A0AAU9FGN7_DROMD</name>
<accession>A0AAU9FGN7</accession>
<keyword evidence="2" id="KW-0238">DNA-binding</keyword>
<evidence type="ECO:0000256" key="2">
    <source>
        <dbReference type="ARBA" id="ARBA00023125"/>
    </source>
</evidence>
<organism evidence="4 5">
    <name type="scientific">Drosophila madeirensis</name>
    <name type="common">Fruit fly</name>
    <dbReference type="NCBI Taxonomy" id="30013"/>
    <lineage>
        <taxon>Eukaryota</taxon>
        <taxon>Metazoa</taxon>
        <taxon>Ecdysozoa</taxon>
        <taxon>Arthropoda</taxon>
        <taxon>Hexapoda</taxon>
        <taxon>Insecta</taxon>
        <taxon>Pterygota</taxon>
        <taxon>Neoptera</taxon>
        <taxon>Endopterygota</taxon>
        <taxon>Diptera</taxon>
        <taxon>Brachycera</taxon>
        <taxon>Muscomorpha</taxon>
        <taxon>Ephydroidea</taxon>
        <taxon>Drosophilidae</taxon>
        <taxon>Drosophila</taxon>
        <taxon>Sophophora</taxon>
    </lineage>
</organism>
<comment type="similarity">
    <text evidence="1">Belongs to the TBP family.</text>
</comment>
<proteinExistence type="inferred from homology"/>
<keyword evidence="3" id="KW-0804">Transcription</keyword>
<protein>
    <submittedName>
        <fullName evidence="4">Uncharacterized protein</fullName>
    </submittedName>
</protein>
<dbReference type="SUPFAM" id="SSF55945">
    <property type="entry name" value="TATA-box binding protein-like"/>
    <property type="match status" value="2"/>
</dbReference>